<feature type="non-terminal residue" evidence="3">
    <location>
        <position position="68"/>
    </location>
</feature>
<evidence type="ECO:0000313" key="4">
    <source>
        <dbReference type="Proteomes" id="UP001177212"/>
    </source>
</evidence>
<evidence type="ECO:0000256" key="1">
    <source>
        <dbReference type="ARBA" id="ARBA00022448"/>
    </source>
</evidence>
<feature type="transmembrane region" description="Helical" evidence="2">
    <location>
        <begin position="12"/>
        <end position="34"/>
    </location>
</feature>
<dbReference type="Proteomes" id="UP001177212">
    <property type="component" value="Unassembled WGS sequence"/>
</dbReference>
<keyword evidence="2" id="KW-0812">Transmembrane</keyword>
<dbReference type="EMBL" id="JAUYVT010000242">
    <property type="protein sequence ID" value="MDP2567209.1"/>
    <property type="molecule type" value="Genomic_DNA"/>
</dbReference>
<keyword evidence="4" id="KW-1185">Reference proteome</keyword>
<accession>A0ABT9FKL7</accession>
<evidence type="ECO:0000313" key="3">
    <source>
        <dbReference type="EMBL" id="MDP2567209.1"/>
    </source>
</evidence>
<sequence length="68" mass="6959">MTEHLKRRIGLGLLTAYGVGVMVGAGIYVLVGAVAGEAGIWAPVAFLLAGLIAAPTALSYSEFSTRIP</sequence>
<protein>
    <submittedName>
        <fullName evidence="3">Amino acid permease</fullName>
    </submittedName>
</protein>
<reference evidence="3" key="1">
    <citation type="submission" date="2023-07" db="EMBL/GenBank/DDBJ databases">
        <title>Genome content predicts the carbon catabolic preferences of heterotrophic bacteria.</title>
        <authorList>
            <person name="Gralka M."/>
        </authorList>
    </citation>
    <scope>NUCLEOTIDE SEQUENCE</scope>
    <source>
        <strain evidence="3">4G09</strain>
    </source>
</reference>
<organism evidence="3 4">
    <name type="scientific">Pseudoalteromonas marina</name>
    <dbReference type="NCBI Taxonomy" id="267375"/>
    <lineage>
        <taxon>Bacteria</taxon>
        <taxon>Pseudomonadati</taxon>
        <taxon>Pseudomonadota</taxon>
        <taxon>Gammaproteobacteria</taxon>
        <taxon>Alteromonadales</taxon>
        <taxon>Pseudoalteromonadaceae</taxon>
        <taxon>Pseudoalteromonas</taxon>
    </lineage>
</organism>
<feature type="transmembrane region" description="Helical" evidence="2">
    <location>
        <begin position="40"/>
        <end position="60"/>
    </location>
</feature>
<dbReference type="PANTHER" id="PTHR43243">
    <property type="entry name" value="INNER MEMBRANE TRANSPORTER YGJI-RELATED"/>
    <property type="match status" value="1"/>
</dbReference>
<evidence type="ECO:0000256" key="2">
    <source>
        <dbReference type="SAM" id="Phobius"/>
    </source>
</evidence>
<dbReference type="Gene3D" id="1.20.1740.10">
    <property type="entry name" value="Amino acid/polyamine transporter I"/>
    <property type="match status" value="1"/>
</dbReference>
<comment type="caution">
    <text evidence="3">The sequence shown here is derived from an EMBL/GenBank/DDBJ whole genome shotgun (WGS) entry which is preliminary data.</text>
</comment>
<keyword evidence="1" id="KW-0813">Transport</keyword>
<dbReference type="PANTHER" id="PTHR43243:SF4">
    <property type="entry name" value="CATIONIC AMINO ACID TRANSPORTER 4"/>
    <property type="match status" value="1"/>
</dbReference>
<name>A0ABT9FKL7_9GAMM</name>
<gene>
    <name evidence="3" type="ORF">Q8W34_21630</name>
</gene>
<keyword evidence="2" id="KW-0472">Membrane</keyword>
<proteinExistence type="predicted"/>
<keyword evidence="2" id="KW-1133">Transmembrane helix</keyword>